<evidence type="ECO:0000256" key="11">
    <source>
        <dbReference type="ARBA" id="ARBA00023242"/>
    </source>
</evidence>
<evidence type="ECO:0000256" key="3">
    <source>
        <dbReference type="ARBA" id="ARBA00004496"/>
    </source>
</evidence>
<organism evidence="23 24">
    <name type="scientific">Chironomus riparius</name>
    <dbReference type="NCBI Taxonomy" id="315576"/>
    <lineage>
        <taxon>Eukaryota</taxon>
        <taxon>Metazoa</taxon>
        <taxon>Ecdysozoa</taxon>
        <taxon>Arthropoda</taxon>
        <taxon>Hexapoda</taxon>
        <taxon>Insecta</taxon>
        <taxon>Pterygota</taxon>
        <taxon>Neoptera</taxon>
        <taxon>Endopterygota</taxon>
        <taxon>Diptera</taxon>
        <taxon>Nematocera</taxon>
        <taxon>Chironomoidea</taxon>
        <taxon>Chironomidae</taxon>
        <taxon>Chironominae</taxon>
        <taxon>Chironomus</taxon>
    </lineage>
</organism>
<evidence type="ECO:0000256" key="12">
    <source>
        <dbReference type="ARBA" id="ARBA00038313"/>
    </source>
</evidence>
<reference evidence="23" key="1">
    <citation type="submission" date="2022-01" db="EMBL/GenBank/DDBJ databases">
        <authorList>
            <person name="King R."/>
        </authorList>
    </citation>
    <scope>NUCLEOTIDE SEQUENCE</scope>
</reference>
<keyword evidence="9" id="KW-0560">Oxidoreductase</keyword>
<feature type="domain" description="DUS-like FMN-binding" evidence="22">
    <location>
        <begin position="49"/>
        <end position="275"/>
    </location>
</feature>
<keyword evidence="24" id="KW-1185">Reference proteome</keyword>
<evidence type="ECO:0000313" key="24">
    <source>
        <dbReference type="Proteomes" id="UP001153620"/>
    </source>
</evidence>
<comment type="catalytic activity">
    <reaction evidence="17">
        <text>5,6-dihydrouridine(17) in tRNA + NADP(+) = uridine(17) in tRNA + NADPH + H(+)</text>
        <dbReference type="Rhea" id="RHEA:53368"/>
        <dbReference type="Rhea" id="RHEA-COMP:13541"/>
        <dbReference type="Rhea" id="RHEA-COMP:13542"/>
        <dbReference type="ChEBI" id="CHEBI:15378"/>
        <dbReference type="ChEBI" id="CHEBI:57783"/>
        <dbReference type="ChEBI" id="CHEBI:58349"/>
        <dbReference type="ChEBI" id="CHEBI:65315"/>
        <dbReference type="ChEBI" id="CHEBI:74443"/>
        <dbReference type="EC" id="1.3.1.88"/>
    </reaction>
    <physiologicalReaction direction="right-to-left" evidence="17">
        <dbReference type="Rhea" id="RHEA:53370"/>
    </physiologicalReaction>
</comment>
<evidence type="ECO:0000256" key="15">
    <source>
        <dbReference type="ARBA" id="ARBA00047652"/>
    </source>
</evidence>
<keyword evidence="8" id="KW-0521">NADP</keyword>
<gene>
    <name evidence="23" type="ORF">CHIRRI_LOCUS6529</name>
</gene>
<dbReference type="SUPFAM" id="SSF51395">
    <property type="entry name" value="FMN-linked oxidoreductases"/>
    <property type="match status" value="1"/>
</dbReference>
<evidence type="ECO:0000259" key="22">
    <source>
        <dbReference type="Pfam" id="PF01207"/>
    </source>
</evidence>
<feature type="region of interest" description="Disordered" evidence="21">
    <location>
        <begin position="1"/>
        <end position="26"/>
    </location>
</feature>
<evidence type="ECO:0000256" key="5">
    <source>
        <dbReference type="ARBA" id="ARBA00022630"/>
    </source>
</evidence>
<evidence type="ECO:0000256" key="14">
    <source>
        <dbReference type="ARBA" id="ARBA00047287"/>
    </source>
</evidence>
<evidence type="ECO:0000256" key="8">
    <source>
        <dbReference type="ARBA" id="ARBA00022857"/>
    </source>
</evidence>
<evidence type="ECO:0000256" key="17">
    <source>
        <dbReference type="ARBA" id="ARBA00049467"/>
    </source>
</evidence>
<reference evidence="23" key="2">
    <citation type="submission" date="2022-10" db="EMBL/GenBank/DDBJ databases">
        <authorList>
            <consortium name="ENA_rothamsted_submissions"/>
            <consortium name="culmorum"/>
            <person name="King R."/>
        </authorList>
    </citation>
    <scope>NUCLEOTIDE SEQUENCE</scope>
</reference>
<evidence type="ECO:0000256" key="9">
    <source>
        <dbReference type="ARBA" id="ARBA00023002"/>
    </source>
</evidence>
<keyword evidence="11" id="KW-0539">Nucleus</keyword>
<comment type="subcellular location">
    <subcellularLocation>
        <location evidence="3">Cytoplasm</location>
    </subcellularLocation>
    <subcellularLocation>
        <location evidence="2">Nucleus</location>
    </subcellularLocation>
</comment>
<keyword evidence="6" id="KW-0288">FMN</keyword>
<evidence type="ECO:0000256" key="2">
    <source>
        <dbReference type="ARBA" id="ARBA00004123"/>
    </source>
</evidence>
<dbReference type="Proteomes" id="UP001153620">
    <property type="component" value="Chromosome 2"/>
</dbReference>
<comment type="catalytic activity">
    <reaction evidence="16">
        <text>5,6-dihydrouridine(16) in tRNA + NAD(+) = uridine(16) in tRNA + NADH + H(+)</text>
        <dbReference type="Rhea" id="RHEA:53380"/>
        <dbReference type="Rhea" id="RHEA-COMP:13543"/>
        <dbReference type="Rhea" id="RHEA-COMP:13544"/>
        <dbReference type="ChEBI" id="CHEBI:15378"/>
        <dbReference type="ChEBI" id="CHEBI:57540"/>
        <dbReference type="ChEBI" id="CHEBI:57945"/>
        <dbReference type="ChEBI" id="CHEBI:65315"/>
        <dbReference type="ChEBI" id="CHEBI:74443"/>
        <dbReference type="EC" id="1.3.1.88"/>
    </reaction>
    <physiologicalReaction direction="right-to-left" evidence="16">
        <dbReference type="Rhea" id="RHEA:53382"/>
    </physiologicalReaction>
</comment>
<dbReference type="Gene3D" id="3.20.20.70">
    <property type="entry name" value="Aldolase class I"/>
    <property type="match status" value="1"/>
</dbReference>
<comment type="similarity">
    <text evidence="12">Belongs to the Dus family. Dus1 subfamily.</text>
</comment>
<dbReference type="GO" id="GO:0005737">
    <property type="term" value="C:cytoplasm"/>
    <property type="evidence" value="ECO:0007669"/>
    <property type="project" value="UniProtKB-SubCell"/>
</dbReference>
<keyword evidence="10" id="KW-0520">NAD</keyword>
<feature type="compositionally biased region" description="Basic and acidic residues" evidence="21">
    <location>
        <begin position="1"/>
        <end position="12"/>
    </location>
</feature>
<evidence type="ECO:0000256" key="21">
    <source>
        <dbReference type="SAM" id="MobiDB-lite"/>
    </source>
</evidence>
<dbReference type="FunFam" id="3.20.20.70:FF:000081">
    <property type="entry name" value="Dihydrouridine synthase 1 like"/>
    <property type="match status" value="1"/>
</dbReference>
<evidence type="ECO:0000256" key="16">
    <source>
        <dbReference type="ARBA" id="ARBA00048934"/>
    </source>
</evidence>
<name>A0A9N9WRS4_9DIPT</name>
<evidence type="ECO:0000256" key="4">
    <source>
        <dbReference type="ARBA" id="ARBA00022490"/>
    </source>
</evidence>
<keyword evidence="7" id="KW-0819">tRNA processing</keyword>
<dbReference type="EC" id="1.3.1.88" evidence="13"/>
<keyword evidence="4" id="KW-0963">Cytoplasm</keyword>
<evidence type="ECO:0000256" key="1">
    <source>
        <dbReference type="ARBA" id="ARBA00001917"/>
    </source>
</evidence>
<evidence type="ECO:0000256" key="7">
    <source>
        <dbReference type="ARBA" id="ARBA00022694"/>
    </source>
</evidence>
<accession>A0A9N9WRS4</accession>
<evidence type="ECO:0000256" key="20">
    <source>
        <dbReference type="ARBA" id="ARBA00077078"/>
    </source>
</evidence>
<comment type="catalytic activity">
    <reaction evidence="14">
        <text>5,6-dihydrouridine(17) in tRNA + NAD(+) = uridine(17) in tRNA + NADH + H(+)</text>
        <dbReference type="Rhea" id="RHEA:53372"/>
        <dbReference type="Rhea" id="RHEA-COMP:13541"/>
        <dbReference type="Rhea" id="RHEA-COMP:13542"/>
        <dbReference type="ChEBI" id="CHEBI:15378"/>
        <dbReference type="ChEBI" id="CHEBI:57540"/>
        <dbReference type="ChEBI" id="CHEBI:57945"/>
        <dbReference type="ChEBI" id="CHEBI:65315"/>
        <dbReference type="ChEBI" id="CHEBI:74443"/>
        <dbReference type="EC" id="1.3.1.88"/>
    </reaction>
    <physiologicalReaction direction="right-to-left" evidence="14">
        <dbReference type="Rhea" id="RHEA:53374"/>
    </physiologicalReaction>
</comment>
<dbReference type="OrthoDB" id="272303at2759"/>
<dbReference type="PROSITE" id="PS01136">
    <property type="entry name" value="UPF0034"/>
    <property type="match status" value="1"/>
</dbReference>
<dbReference type="InterPro" id="IPR013785">
    <property type="entry name" value="Aldolase_TIM"/>
</dbReference>
<keyword evidence="5" id="KW-0285">Flavoprotein</keyword>
<sequence>MTKGDQEHRNNDTDSNDNQTFPIPASLRQPKLSGYEFYEKVLGSPKYIVAPMVDASELAWRLLCRRHGAQLCYTPMFHSSCFVKDIKYRKEALQSCPEDRPLLFQFCGNDPNTILEAALLAQDHCDGIDINLGCPQAIAKRGHYGAFLQDEWDLLEEIVSTLHQHLSVPVTCKIRVFDDVDKTIRYAQMLERAGAQLLTVHGRTREQKGPLTGIADWSIIKTVRESVKVPVFANGNICCIQDVHRCIEQTGVDGVMSAEGNLQNPFIFAGASPTIWDVSLEYLDILNEYPAPVGYVRGHLFKILHHLLLLKSNSKERDDMALAHSNDEFRAVVNQLAVKFKPYHEGIKPWTPEEKNDNNEDNVLDCNLKIPPWICQPYYRLPPEEHKQMMEEKVKLAESREKKQYFDKDGNSISRKGLKKLKRLERRAKVRNERLGEICEEDKCANTKGLKCEFNLCRHCCRNRCFENLVNCIGHKIFSTRCYDKRAIDAKDMENNREVDDDIMEAD</sequence>
<evidence type="ECO:0000256" key="18">
    <source>
        <dbReference type="ARBA" id="ARBA00053643"/>
    </source>
</evidence>
<comment type="cofactor">
    <cofactor evidence="1">
        <name>FMN</name>
        <dbReference type="ChEBI" id="CHEBI:58210"/>
    </cofactor>
</comment>
<dbReference type="EMBL" id="OU895878">
    <property type="protein sequence ID" value="CAG9803631.1"/>
    <property type="molecule type" value="Genomic_DNA"/>
</dbReference>
<protein>
    <recommendedName>
        <fullName evidence="19">tRNA-dihydrouridine(16/17) synthase [NAD(P)(+)]-like</fullName>
        <ecNumber evidence="13">1.3.1.88</ecNumber>
    </recommendedName>
    <alternativeName>
        <fullName evidence="20">tRNA-dihydrouridine synthase 1-like</fullName>
    </alternativeName>
</protein>
<evidence type="ECO:0000256" key="10">
    <source>
        <dbReference type="ARBA" id="ARBA00023027"/>
    </source>
</evidence>
<comment type="function">
    <text evidence="18">Catalyzes the synthesis of dihydrouridine, a modified base found in the D-loop of most tRNAs. Specifically modifies U16 and U17 in cytoplasmic tRNAs. Affects the level of some mature tRNA and thereby the total cellular translation.</text>
</comment>
<dbReference type="GO" id="GO:0017150">
    <property type="term" value="F:tRNA dihydrouridine synthase activity"/>
    <property type="evidence" value="ECO:0007669"/>
    <property type="project" value="InterPro"/>
</dbReference>
<evidence type="ECO:0000256" key="6">
    <source>
        <dbReference type="ARBA" id="ARBA00022643"/>
    </source>
</evidence>
<comment type="catalytic activity">
    <reaction evidence="15">
        <text>5,6-dihydrouridine(16) in tRNA + NADP(+) = uridine(16) in tRNA + NADPH + H(+)</text>
        <dbReference type="Rhea" id="RHEA:53376"/>
        <dbReference type="Rhea" id="RHEA-COMP:13543"/>
        <dbReference type="Rhea" id="RHEA-COMP:13544"/>
        <dbReference type="ChEBI" id="CHEBI:15378"/>
        <dbReference type="ChEBI" id="CHEBI:57783"/>
        <dbReference type="ChEBI" id="CHEBI:58349"/>
        <dbReference type="ChEBI" id="CHEBI:65315"/>
        <dbReference type="ChEBI" id="CHEBI:74443"/>
        <dbReference type="EC" id="1.3.1.88"/>
    </reaction>
    <physiologicalReaction direction="right-to-left" evidence="15">
        <dbReference type="Rhea" id="RHEA:53378"/>
    </physiologicalReaction>
</comment>
<dbReference type="AlphaFoldDB" id="A0A9N9WRS4"/>
<dbReference type="GO" id="GO:0005634">
    <property type="term" value="C:nucleus"/>
    <property type="evidence" value="ECO:0007669"/>
    <property type="project" value="UniProtKB-SubCell"/>
</dbReference>
<dbReference type="Pfam" id="PF01207">
    <property type="entry name" value="Dus"/>
    <property type="match status" value="1"/>
</dbReference>
<evidence type="ECO:0000256" key="19">
    <source>
        <dbReference type="ARBA" id="ARBA00068883"/>
    </source>
</evidence>
<dbReference type="CDD" id="cd02801">
    <property type="entry name" value="DUS_like_FMN"/>
    <property type="match status" value="1"/>
</dbReference>
<dbReference type="GO" id="GO:0050660">
    <property type="term" value="F:flavin adenine dinucleotide binding"/>
    <property type="evidence" value="ECO:0007669"/>
    <property type="project" value="InterPro"/>
</dbReference>
<dbReference type="InterPro" id="IPR018517">
    <property type="entry name" value="tRNA_hU_synthase_CS"/>
</dbReference>
<proteinExistence type="inferred from homology"/>
<dbReference type="PANTHER" id="PTHR11082:SF5">
    <property type="entry name" value="TRNA-DIHYDROURIDINE(16_17) SYNTHASE [NAD(P)(+)]-LIKE"/>
    <property type="match status" value="1"/>
</dbReference>
<evidence type="ECO:0000313" key="23">
    <source>
        <dbReference type="EMBL" id="CAG9803631.1"/>
    </source>
</evidence>
<evidence type="ECO:0000256" key="13">
    <source>
        <dbReference type="ARBA" id="ARBA00038890"/>
    </source>
</evidence>
<dbReference type="InterPro" id="IPR035587">
    <property type="entry name" value="DUS-like_FMN-bd"/>
</dbReference>
<dbReference type="PANTHER" id="PTHR11082">
    <property type="entry name" value="TRNA-DIHYDROURIDINE SYNTHASE"/>
    <property type="match status" value="1"/>
</dbReference>